<dbReference type="EMBL" id="BAAANB010000117">
    <property type="protein sequence ID" value="GAA1502101.1"/>
    <property type="molecule type" value="Genomic_DNA"/>
</dbReference>
<evidence type="ECO:0000313" key="1">
    <source>
        <dbReference type="EMBL" id="GAA1502101.1"/>
    </source>
</evidence>
<reference evidence="1 2" key="1">
    <citation type="journal article" date="2019" name="Int. J. Syst. Evol. Microbiol.">
        <title>The Global Catalogue of Microorganisms (GCM) 10K type strain sequencing project: providing services to taxonomists for standard genome sequencing and annotation.</title>
        <authorList>
            <consortium name="The Broad Institute Genomics Platform"/>
            <consortium name="The Broad Institute Genome Sequencing Center for Infectious Disease"/>
            <person name="Wu L."/>
            <person name="Ma J."/>
        </authorList>
    </citation>
    <scope>NUCLEOTIDE SEQUENCE [LARGE SCALE GENOMIC DNA]</scope>
    <source>
        <strain evidence="1 2">JCM 14283</strain>
    </source>
</reference>
<proteinExistence type="predicted"/>
<comment type="caution">
    <text evidence="1">The sequence shown here is derived from an EMBL/GenBank/DDBJ whole genome shotgun (WGS) entry which is preliminary data.</text>
</comment>
<evidence type="ECO:0000313" key="2">
    <source>
        <dbReference type="Proteomes" id="UP001501285"/>
    </source>
</evidence>
<dbReference type="Proteomes" id="UP001501285">
    <property type="component" value="Unassembled WGS sequence"/>
</dbReference>
<protein>
    <recommendedName>
        <fullName evidence="3">ABM domain-containing protein</fullName>
    </recommendedName>
</protein>
<keyword evidence="2" id="KW-1185">Reference proteome</keyword>
<sequence length="104" mass="11060">MCNGMSYGVVHQFKGGTKDQYEASIAAVHPSDGSLPAGQLFHAAGPSADGWTIIAVHESKESWEAFRDGILMPRMQEGIPGGFSEPPEETVFDVVNEVKVPASA</sequence>
<evidence type="ECO:0008006" key="3">
    <source>
        <dbReference type="Google" id="ProtNLM"/>
    </source>
</evidence>
<gene>
    <name evidence="1" type="ORF">GCM10009740_38540</name>
</gene>
<organism evidence="1 2">
    <name type="scientific">Terrabacter terrae</name>
    <dbReference type="NCBI Taxonomy" id="318434"/>
    <lineage>
        <taxon>Bacteria</taxon>
        <taxon>Bacillati</taxon>
        <taxon>Actinomycetota</taxon>
        <taxon>Actinomycetes</taxon>
        <taxon>Micrococcales</taxon>
        <taxon>Intrasporangiaceae</taxon>
        <taxon>Terrabacter</taxon>
    </lineage>
</organism>
<name>A0ABN1ZQ24_9MICO</name>
<accession>A0ABN1ZQ24</accession>